<dbReference type="Pfam" id="PF01327">
    <property type="entry name" value="Pep_deformylase"/>
    <property type="match status" value="1"/>
</dbReference>
<reference evidence="2" key="1">
    <citation type="submission" date="2020-05" db="EMBL/GenBank/DDBJ databases">
        <authorList>
            <person name="Chiriac C."/>
            <person name="Salcher M."/>
            <person name="Ghai R."/>
            <person name="Kavagutti S V."/>
        </authorList>
    </citation>
    <scope>NUCLEOTIDE SEQUENCE</scope>
</reference>
<dbReference type="GO" id="GO:0042586">
    <property type="term" value="F:peptide deformylase activity"/>
    <property type="evidence" value="ECO:0007669"/>
    <property type="project" value="InterPro"/>
</dbReference>
<dbReference type="SUPFAM" id="SSF56420">
    <property type="entry name" value="Peptide deformylase"/>
    <property type="match status" value="1"/>
</dbReference>
<name>A0A6J5T6S5_9CAUD</name>
<sequence length="190" mass="21776">MEELFTINTEEAAKPIIQKPEIFNIVYDAISALNNLQMIPDFDFENPTIDANAFASKLVETCKAHNGIGLSANQCGFLYRVFVMGSGDEYVAFFNPKILTTSIETVRMTENSLSTPFLELKIARPTQIEVEYQDFIGEVHQQTFNGLSARIFQHQLDNLNKVMFYSYAKPLALEMALKKQRKYFKKLRIK</sequence>
<dbReference type="PRINTS" id="PR01576">
    <property type="entry name" value="PDEFORMYLASE"/>
</dbReference>
<dbReference type="PANTHER" id="PTHR10458:SF22">
    <property type="entry name" value="PEPTIDE DEFORMYLASE"/>
    <property type="match status" value="1"/>
</dbReference>
<dbReference type="InterPro" id="IPR023635">
    <property type="entry name" value="Peptide_deformylase"/>
</dbReference>
<comment type="similarity">
    <text evidence="1">Belongs to the polypeptide deformylase family.</text>
</comment>
<protein>
    <submittedName>
        <fullName evidence="2">Def N-formylmethionyl-tRNA deformylase</fullName>
    </submittedName>
</protein>
<evidence type="ECO:0000313" key="2">
    <source>
        <dbReference type="EMBL" id="CAB4222731.1"/>
    </source>
</evidence>
<dbReference type="EMBL" id="LR797523">
    <property type="protein sequence ID" value="CAB4222731.1"/>
    <property type="molecule type" value="Genomic_DNA"/>
</dbReference>
<gene>
    <name evidence="2" type="ORF">UFOVP1655_204</name>
</gene>
<accession>A0A6J5T6S5</accession>
<dbReference type="InterPro" id="IPR036821">
    <property type="entry name" value="Peptide_deformylase_sf"/>
</dbReference>
<dbReference type="PANTHER" id="PTHR10458">
    <property type="entry name" value="PEPTIDE DEFORMYLASE"/>
    <property type="match status" value="1"/>
</dbReference>
<dbReference type="Gene3D" id="3.90.45.10">
    <property type="entry name" value="Peptide deformylase"/>
    <property type="match status" value="1"/>
</dbReference>
<organism evidence="2">
    <name type="scientific">uncultured Caudovirales phage</name>
    <dbReference type="NCBI Taxonomy" id="2100421"/>
    <lineage>
        <taxon>Viruses</taxon>
        <taxon>Duplodnaviria</taxon>
        <taxon>Heunggongvirae</taxon>
        <taxon>Uroviricota</taxon>
        <taxon>Caudoviricetes</taxon>
        <taxon>Peduoviridae</taxon>
        <taxon>Maltschvirus</taxon>
        <taxon>Maltschvirus maltsch</taxon>
    </lineage>
</organism>
<dbReference type="HAMAP" id="MF_00163">
    <property type="entry name" value="Pep_deformylase"/>
    <property type="match status" value="1"/>
</dbReference>
<proteinExistence type="inferred from homology"/>
<evidence type="ECO:0000256" key="1">
    <source>
        <dbReference type="ARBA" id="ARBA00010759"/>
    </source>
</evidence>